<evidence type="ECO:0000313" key="3">
    <source>
        <dbReference type="Proteomes" id="UP001597549"/>
    </source>
</evidence>
<evidence type="ECO:0000259" key="1">
    <source>
        <dbReference type="SMART" id="SM00860"/>
    </source>
</evidence>
<dbReference type="RefSeq" id="WP_379807487.1">
    <property type="nucleotide sequence ID" value="NZ_JBHUOL010000018.1"/>
</dbReference>
<comment type="caution">
    <text evidence="2">The sequence shown here is derived from an EMBL/GenBank/DDBJ whole genome shotgun (WGS) entry which is preliminary data.</text>
</comment>
<evidence type="ECO:0000313" key="2">
    <source>
        <dbReference type="EMBL" id="MFD2909201.1"/>
    </source>
</evidence>
<feature type="domain" description="Knr4/Smi1-like" evidence="1">
    <location>
        <begin position="25"/>
        <end position="142"/>
    </location>
</feature>
<dbReference type="Proteomes" id="UP001597549">
    <property type="component" value="Unassembled WGS sequence"/>
</dbReference>
<reference evidence="3" key="1">
    <citation type="journal article" date="2019" name="Int. J. Syst. Evol. Microbiol.">
        <title>The Global Catalogue of Microorganisms (GCM) 10K type strain sequencing project: providing services to taxonomists for standard genome sequencing and annotation.</title>
        <authorList>
            <consortium name="The Broad Institute Genomics Platform"/>
            <consortium name="The Broad Institute Genome Sequencing Center for Infectious Disease"/>
            <person name="Wu L."/>
            <person name="Ma J."/>
        </authorList>
    </citation>
    <scope>NUCLEOTIDE SEQUENCE [LARGE SCALE GENOMIC DNA]</scope>
    <source>
        <strain evidence="3">KCTC 52644</strain>
    </source>
</reference>
<dbReference type="SUPFAM" id="SSF160631">
    <property type="entry name" value="SMI1/KNR4-like"/>
    <property type="match status" value="1"/>
</dbReference>
<organism evidence="2 3">
    <name type="scientific">Flavobacterium ardleyense</name>
    <dbReference type="NCBI Taxonomy" id="2038737"/>
    <lineage>
        <taxon>Bacteria</taxon>
        <taxon>Pseudomonadati</taxon>
        <taxon>Bacteroidota</taxon>
        <taxon>Flavobacteriia</taxon>
        <taxon>Flavobacteriales</taxon>
        <taxon>Flavobacteriaceae</taxon>
        <taxon>Flavobacterium</taxon>
    </lineage>
</organism>
<proteinExistence type="predicted"/>
<name>A0ABW5ZAT5_9FLAO</name>
<accession>A0ABW5ZAT5</accession>
<protein>
    <submittedName>
        <fullName evidence="2">SMI1/KNR4 family protein</fullName>
    </submittedName>
</protein>
<dbReference type="EMBL" id="JBHUOL010000018">
    <property type="protein sequence ID" value="MFD2909201.1"/>
    <property type="molecule type" value="Genomic_DNA"/>
</dbReference>
<dbReference type="InterPro" id="IPR037883">
    <property type="entry name" value="Knr4/Smi1-like_sf"/>
</dbReference>
<sequence length="153" mass="17563">MEQDLINRISNFIHPNSEIDLSGIPATDLEIINAETILNVKFHSDYKEFIKKFGGSYAGIPIYAFKNNEMLSSDTVIDLTKNFRQDYHEDRRSNIINKSYVISFDDMGNPIMIDKDENMIIFYHDSDGYAILTNSFASLIQGILEGKSLYDFN</sequence>
<dbReference type="Pfam" id="PF14567">
    <property type="entry name" value="SUKH_5"/>
    <property type="match status" value="1"/>
</dbReference>
<dbReference type="Gene3D" id="3.40.1580.10">
    <property type="entry name" value="SMI1/KNR4-like"/>
    <property type="match status" value="1"/>
</dbReference>
<dbReference type="InterPro" id="IPR018958">
    <property type="entry name" value="Knr4/Smi1-like_dom"/>
</dbReference>
<dbReference type="SMART" id="SM00860">
    <property type="entry name" value="SMI1_KNR4"/>
    <property type="match status" value="1"/>
</dbReference>
<keyword evidence="3" id="KW-1185">Reference proteome</keyword>
<gene>
    <name evidence="2" type="ORF">ACFSX9_10720</name>
</gene>